<evidence type="ECO:0000313" key="1">
    <source>
        <dbReference type="EMBL" id="MER7179117.1"/>
    </source>
</evidence>
<name>A0ABV1WQM4_9ACTN</name>
<organism evidence="1 2">
    <name type="scientific">Streptomyces hyaluromycini</name>
    <dbReference type="NCBI Taxonomy" id="1377993"/>
    <lineage>
        <taxon>Bacteria</taxon>
        <taxon>Bacillati</taxon>
        <taxon>Actinomycetota</taxon>
        <taxon>Actinomycetes</taxon>
        <taxon>Kitasatosporales</taxon>
        <taxon>Streptomycetaceae</taxon>
        <taxon>Streptomyces</taxon>
    </lineage>
</organism>
<dbReference type="Proteomes" id="UP001474181">
    <property type="component" value="Unassembled WGS sequence"/>
</dbReference>
<accession>A0ABV1WQM4</accession>
<proteinExistence type="predicted"/>
<protein>
    <submittedName>
        <fullName evidence="1">Uncharacterized protein</fullName>
    </submittedName>
</protein>
<gene>
    <name evidence="1" type="ORF">ABT404_06485</name>
</gene>
<comment type="caution">
    <text evidence="1">The sequence shown here is derived from an EMBL/GenBank/DDBJ whole genome shotgun (WGS) entry which is preliminary data.</text>
</comment>
<keyword evidence="2" id="KW-1185">Reference proteome</keyword>
<dbReference type="EMBL" id="JBEPEK010000030">
    <property type="protein sequence ID" value="MER7179117.1"/>
    <property type="molecule type" value="Genomic_DNA"/>
</dbReference>
<evidence type="ECO:0000313" key="2">
    <source>
        <dbReference type="Proteomes" id="UP001474181"/>
    </source>
</evidence>
<sequence>MDPLAADDGLADAAFDLVNLCEILEEEDEEAGNREEPDYVPDFLGSNFNGDHWRTLQYQLSVTTESLRAHPWLHDWARPALSRTAAFTERRCEEQRALINKATVEQAALSLQQHQQSATQLAQLWQSWRKRKDWRFKSSPDYLYYDKDARLQPPQQCHRRAQRSNCRGQCAASAAWTGLGRVSPGGNPVDMGARCARRLQDHG</sequence>
<reference evidence="1 2" key="1">
    <citation type="submission" date="2024-06" db="EMBL/GenBank/DDBJ databases">
        <title>The Natural Products Discovery Center: Release of the First 8490 Sequenced Strains for Exploring Actinobacteria Biosynthetic Diversity.</title>
        <authorList>
            <person name="Kalkreuter E."/>
            <person name="Kautsar S.A."/>
            <person name="Yang D."/>
            <person name="Bader C.D."/>
            <person name="Teijaro C.N."/>
            <person name="Fluegel L."/>
            <person name="Davis C.M."/>
            <person name="Simpson J.R."/>
            <person name="Lauterbach L."/>
            <person name="Steele A.D."/>
            <person name="Gui C."/>
            <person name="Meng S."/>
            <person name="Li G."/>
            <person name="Viehrig K."/>
            <person name="Ye F."/>
            <person name="Su P."/>
            <person name="Kiefer A.F."/>
            <person name="Nichols A."/>
            <person name="Cepeda A.J."/>
            <person name="Yan W."/>
            <person name="Fan B."/>
            <person name="Jiang Y."/>
            <person name="Adhikari A."/>
            <person name="Zheng C.-J."/>
            <person name="Schuster L."/>
            <person name="Cowan T.M."/>
            <person name="Smanski M.J."/>
            <person name="Chevrette M.G."/>
            <person name="De Carvalho L.P.S."/>
            <person name="Shen B."/>
        </authorList>
    </citation>
    <scope>NUCLEOTIDE SEQUENCE [LARGE SCALE GENOMIC DNA]</scope>
    <source>
        <strain evidence="1 2">NPDC000234</strain>
    </source>
</reference>
<dbReference type="RefSeq" id="WP_350778037.1">
    <property type="nucleotide sequence ID" value="NZ_JBEPEK010000030.1"/>
</dbReference>